<name>A0A512SZ58_9MICO</name>
<gene>
    <name evidence="3" type="ORF">KLO01_12860</name>
</gene>
<evidence type="ECO:0000256" key="2">
    <source>
        <dbReference type="SAM" id="SignalP"/>
    </source>
</evidence>
<proteinExistence type="predicted"/>
<protein>
    <recommendedName>
        <fullName evidence="5">Lipoprotein</fullName>
    </recommendedName>
</protein>
<accession>A0A512SZ58</accession>
<keyword evidence="2" id="KW-0732">Signal</keyword>
<feature type="region of interest" description="Disordered" evidence="1">
    <location>
        <begin position="26"/>
        <end position="56"/>
    </location>
</feature>
<feature type="chain" id="PRO_5039334229" description="Lipoprotein" evidence="2">
    <location>
        <begin position="24"/>
        <end position="223"/>
    </location>
</feature>
<dbReference type="PROSITE" id="PS51257">
    <property type="entry name" value="PROKAR_LIPOPROTEIN"/>
    <property type="match status" value="1"/>
</dbReference>
<dbReference type="OrthoDB" id="9841092at2"/>
<feature type="compositionally biased region" description="Low complexity" evidence="1">
    <location>
        <begin position="29"/>
        <end position="45"/>
    </location>
</feature>
<reference evidence="3 4" key="1">
    <citation type="submission" date="2019-07" db="EMBL/GenBank/DDBJ databases">
        <title>Whole genome shotgun sequence of Knoellia locipacati NBRC 109775.</title>
        <authorList>
            <person name="Hosoyama A."/>
            <person name="Uohara A."/>
            <person name="Ohji S."/>
            <person name="Ichikawa N."/>
        </authorList>
    </citation>
    <scope>NUCLEOTIDE SEQUENCE [LARGE SCALE GENOMIC DNA]</scope>
    <source>
        <strain evidence="3 4">NBRC 109775</strain>
    </source>
</reference>
<dbReference type="RefSeq" id="WP_147063345.1">
    <property type="nucleotide sequence ID" value="NZ_BAABDN010000001.1"/>
</dbReference>
<evidence type="ECO:0000256" key="1">
    <source>
        <dbReference type="SAM" id="MobiDB-lite"/>
    </source>
</evidence>
<sequence>MLKPWVPLATVLSLALTACGVLEGPPTRPAGSAVSSSTAAGSPSTAPTPTPDLPAGHAWQTVDEVSVTFAVPETWTAMNPKKLLEGGDTSAFDEMASKMGVTSRQMMQAVGNADLLMLAPPRSGYADNISGLVVPLEGLPTDAQLMAELGKVSEAPVVVTPGESPAGPTISADYSLQVSGRTVTGRSLFVETQDGVLNLSVSALDPATTKAVAETIASTMHPA</sequence>
<dbReference type="AlphaFoldDB" id="A0A512SZ58"/>
<dbReference type="Proteomes" id="UP000321793">
    <property type="component" value="Unassembled WGS sequence"/>
</dbReference>
<evidence type="ECO:0008006" key="5">
    <source>
        <dbReference type="Google" id="ProtNLM"/>
    </source>
</evidence>
<keyword evidence="4" id="KW-1185">Reference proteome</keyword>
<evidence type="ECO:0000313" key="4">
    <source>
        <dbReference type="Proteomes" id="UP000321793"/>
    </source>
</evidence>
<evidence type="ECO:0000313" key="3">
    <source>
        <dbReference type="EMBL" id="GEQ13239.1"/>
    </source>
</evidence>
<comment type="caution">
    <text evidence="3">The sequence shown here is derived from an EMBL/GenBank/DDBJ whole genome shotgun (WGS) entry which is preliminary data.</text>
</comment>
<dbReference type="EMBL" id="BKBA01000004">
    <property type="protein sequence ID" value="GEQ13239.1"/>
    <property type="molecule type" value="Genomic_DNA"/>
</dbReference>
<feature type="signal peptide" evidence="2">
    <location>
        <begin position="1"/>
        <end position="23"/>
    </location>
</feature>
<organism evidence="3 4">
    <name type="scientific">Knoellia locipacati</name>
    <dbReference type="NCBI Taxonomy" id="882824"/>
    <lineage>
        <taxon>Bacteria</taxon>
        <taxon>Bacillati</taxon>
        <taxon>Actinomycetota</taxon>
        <taxon>Actinomycetes</taxon>
        <taxon>Micrococcales</taxon>
        <taxon>Intrasporangiaceae</taxon>
        <taxon>Knoellia</taxon>
    </lineage>
</organism>